<accession>A0A2G9GME9</accession>
<dbReference type="AlphaFoldDB" id="A0A2G9GME9"/>
<dbReference type="OrthoDB" id="1645757at2759"/>
<keyword evidence="2" id="KW-0812">Transmembrane</keyword>
<organism evidence="3 4">
    <name type="scientific">Handroanthus impetiginosus</name>
    <dbReference type="NCBI Taxonomy" id="429701"/>
    <lineage>
        <taxon>Eukaryota</taxon>
        <taxon>Viridiplantae</taxon>
        <taxon>Streptophyta</taxon>
        <taxon>Embryophyta</taxon>
        <taxon>Tracheophyta</taxon>
        <taxon>Spermatophyta</taxon>
        <taxon>Magnoliopsida</taxon>
        <taxon>eudicotyledons</taxon>
        <taxon>Gunneridae</taxon>
        <taxon>Pentapetalae</taxon>
        <taxon>asterids</taxon>
        <taxon>lamiids</taxon>
        <taxon>Lamiales</taxon>
        <taxon>Bignoniaceae</taxon>
        <taxon>Crescentiina</taxon>
        <taxon>Tabebuia alliance</taxon>
        <taxon>Handroanthus</taxon>
    </lineage>
</organism>
<evidence type="ECO:0000313" key="3">
    <source>
        <dbReference type="EMBL" id="PIN06443.1"/>
    </source>
</evidence>
<feature type="transmembrane region" description="Helical" evidence="2">
    <location>
        <begin position="180"/>
        <end position="200"/>
    </location>
</feature>
<proteinExistence type="predicted"/>
<protein>
    <submittedName>
        <fullName evidence="3">Uncharacterized protein</fullName>
    </submittedName>
</protein>
<feature type="transmembrane region" description="Helical" evidence="2">
    <location>
        <begin position="151"/>
        <end position="168"/>
    </location>
</feature>
<dbReference type="PANTHER" id="PTHR35469:SF5">
    <property type="entry name" value="TRANSMEMBRANE PROTEIN"/>
    <property type="match status" value="1"/>
</dbReference>
<comment type="caution">
    <text evidence="3">The sequence shown here is derived from an EMBL/GenBank/DDBJ whole genome shotgun (WGS) entry which is preliminary data.</text>
</comment>
<keyword evidence="4" id="KW-1185">Reference proteome</keyword>
<keyword evidence="2" id="KW-1133">Transmembrane helix</keyword>
<feature type="compositionally biased region" description="Basic residues" evidence="1">
    <location>
        <begin position="1"/>
        <end position="11"/>
    </location>
</feature>
<gene>
    <name evidence="3" type="ORF">CDL12_21012</name>
</gene>
<evidence type="ECO:0000256" key="2">
    <source>
        <dbReference type="SAM" id="Phobius"/>
    </source>
</evidence>
<feature type="compositionally biased region" description="Polar residues" evidence="1">
    <location>
        <begin position="24"/>
        <end position="41"/>
    </location>
</feature>
<dbReference type="Proteomes" id="UP000231279">
    <property type="component" value="Unassembled WGS sequence"/>
</dbReference>
<keyword evidence="2" id="KW-0472">Membrane</keyword>
<dbReference type="STRING" id="429701.A0A2G9GME9"/>
<sequence length="260" mass="29035">MEKQERRRKIISRGNDRMALITGRIQTLDQDPFAKSSSFSTPRREPPPPVHARSSSEPSATNEEALFQDEHRHGGNDAPDTVIRHDNDEEVYKGNDSAYIVSPLRKLDQKEVATLTSENANLRERPSSYFPSSTALKEINSSIISSEDTRAICSVVLAILVIFSHIHLPHDVVKPKSLIAYKPLYVVFLTDVFIVAAKMAPHKQQIRKVDTEPKLEKDGQNLDGAVKWLELGLVLYEAICALFIDCSCCLVIVICGLSLL</sequence>
<feature type="compositionally biased region" description="Polar residues" evidence="1">
    <location>
        <begin position="53"/>
        <end position="62"/>
    </location>
</feature>
<dbReference type="EMBL" id="NKXS01004421">
    <property type="protein sequence ID" value="PIN06443.1"/>
    <property type="molecule type" value="Genomic_DNA"/>
</dbReference>
<evidence type="ECO:0000313" key="4">
    <source>
        <dbReference type="Proteomes" id="UP000231279"/>
    </source>
</evidence>
<feature type="region of interest" description="Disordered" evidence="1">
    <location>
        <begin position="1"/>
        <end position="62"/>
    </location>
</feature>
<name>A0A2G9GME9_9LAMI</name>
<feature type="transmembrane region" description="Helical" evidence="2">
    <location>
        <begin position="234"/>
        <end position="259"/>
    </location>
</feature>
<evidence type="ECO:0000256" key="1">
    <source>
        <dbReference type="SAM" id="MobiDB-lite"/>
    </source>
</evidence>
<reference evidence="4" key="1">
    <citation type="journal article" date="2018" name="Gigascience">
        <title>Genome assembly of the Pink Ipe (Handroanthus impetiginosus, Bignoniaceae), a highly valued, ecologically keystone Neotropical timber forest tree.</title>
        <authorList>
            <person name="Silva-Junior O.B."/>
            <person name="Grattapaglia D."/>
            <person name="Novaes E."/>
            <person name="Collevatti R.G."/>
        </authorList>
    </citation>
    <scope>NUCLEOTIDE SEQUENCE [LARGE SCALE GENOMIC DNA]</scope>
    <source>
        <strain evidence="4">cv. UFG-1</strain>
    </source>
</reference>
<dbReference type="PANTHER" id="PTHR35469">
    <property type="entry name" value="TRANSMEMBRANE PROTEIN"/>
    <property type="match status" value="1"/>
</dbReference>